<proteinExistence type="predicted"/>
<reference evidence="2" key="1">
    <citation type="submission" date="2018-02" db="EMBL/GenBank/DDBJ databases">
        <title>Rhizophora mucronata_Transcriptome.</title>
        <authorList>
            <person name="Meera S.P."/>
            <person name="Sreeshan A."/>
            <person name="Augustine A."/>
        </authorList>
    </citation>
    <scope>NUCLEOTIDE SEQUENCE</scope>
    <source>
        <tissue evidence="2">Leaf</tissue>
    </source>
</reference>
<protein>
    <submittedName>
        <fullName evidence="2">Uncharacterized protein</fullName>
    </submittedName>
</protein>
<feature type="transmembrane region" description="Helical" evidence="1">
    <location>
        <begin position="18"/>
        <end position="39"/>
    </location>
</feature>
<dbReference type="EMBL" id="GGEC01057775">
    <property type="protein sequence ID" value="MBX38259.1"/>
    <property type="molecule type" value="Transcribed_RNA"/>
</dbReference>
<evidence type="ECO:0000313" key="2">
    <source>
        <dbReference type="EMBL" id="MBX38259.1"/>
    </source>
</evidence>
<accession>A0A2P2N6Y4</accession>
<organism evidence="2">
    <name type="scientific">Rhizophora mucronata</name>
    <name type="common">Asiatic mangrove</name>
    <dbReference type="NCBI Taxonomy" id="61149"/>
    <lineage>
        <taxon>Eukaryota</taxon>
        <taxon>Viridiplantae</taxon>
        <taxon>Streptophyta</taxon>
        <taxon>Embryophyta</taxon>
        <taxon>Tracheophyta</taxon>
        <taxon>Spermatophyta</taxon>
        <taxon>Magnoliopsida</taxon>
        <taxon>eudicotyledons</taxon>
        <taxon>Gunneridae</taxon>
        <taxon>Pentapetalae</taxon>
        <taxon>rosids</taxon>
        <taxon>fabids</taxon>
        <taxon>Malpighiales</taxon>
        <taxon>Rhizophoraceae</taxon>
        <taxon>Rhizophora</taxon>
    </lineage>
</organism>
<keyword evidence="1" id="KW-0812">Transmembrane</keyword>
<sequence length="56" mass="6613">MFQEVWLVNPINKYTWEWLISILILAATELSFICDLWAYSIDCNVSFSRSLKCCSF</sequence>
<dbReference type="AlphaFoldDB" id="A0A2P2N6Y4"/>
<keyword evidence="1" id="KW-1133">Transmembrane helix</keyword>
<keyword evidence="1" id="KW-0472">Membrane</keyword>
<name>A0A2P2N6Y4_RHIMU</name>
<evidence type="ECO:0000256" key="1">
    <source>
        <dbReference type="SAM" id="Phobius"/>
    </source>
</evidence>